<evidence type="ECO:0000313" key="2">
    <source>
        <dbReference type="Proteomes" id="UP000184432"/>
    </source>
</evidence>
<dbReference type="STRING" id="570521.SAMN04488508_104335"/>
<dbReference type="EMBL" id="FQYP01000004">
    <property type="protein sequence ID" value="SHI98160.1"/>
    <property type="molecule type" value="Genomic_DNA"/>
</dbReference>
<dbReference type="RefSeq" id="WP_073316146.1">
    <property type="nucleotide sequence ID" value="NZ_FQYP01000004.1"/>
</dbReference>
<protein>
    <recommendedName>
        <fullName evidence="3">3-oxoacyl-ACP synthase</fullName>
    </recommendedName>
</protein>
<accession>A0A1M6FKB0</accession>
<dbReference type="Proteomes" id="UP000184432">
    <property type="component" value="Unassembled WGS sequence"/>
</dbReference>
<gene>
    <name evidence="1" type="ORF">SAMN04488508_104335</name>
</gene>
<keyword evidence="2" id="KW-1185">Reference proteome</keyword>
<dbReference type="OrthoDB" id="667380at2"/>
<organism evidence="1 2">
    <name type="scientific">Aquimarina spongiae</name>
    <dbReference type="NCBI Taxonomy" id="570521"/>
    <lineage>
        <taxon>Bacteria</taxon>
        <taxon>Pseudomonadati</taxon>
        <taxon>Bacteroidota</taxon>
        <taxon>Flavobacteriia</taxon>
        <taxon>Flavobacteriales</taxon>
        <taxon>Flavobacteriaceae</taxon>
        <taxon>Aquimarina</taxon>
    </lineage>
</organism>
<sequence>MNTEDIKLELFNQCKQYVAQRLERIQHTINDIQESLSSETKSTAGDKHETGRAMLQLEREKAGKQLAEVQKLQEILAKIDIAISSQPAHLGSLVATSKGNYFISISAGQLLVNDTAYFAIAANSPIGCLLLGKVSGDYFVFNTAEITIQSVS</sequence>
<evidence type="ECO:0000313" key="1">
    <source>
        <dbReference type="EMBL" id="SHI98160.1"/>
    </source>
</evidence>
<proteinExistence type="predicted"/>
<dbReference type="AlphaFoldDB" id="A0A1M6FKB0"/>
<evidence type="ECO:0008006" key="3">
    <source>
        <dbReference type="Google" id="ProtNLM"/>
    </source>
</evidence>
<name>A0A1M6FKB0_9FLAO</name>
<reference evidence="2" key="1">
    <citation type="submission" date="2016-11" db="EMBL/GenBank/DDBJ databases">
        <authorList>
            <person name="Varghese N."/>
            <person name="Submissions S."/>
        </authorList>
    </citation>
    <scope>NUCLEOTIDE SEQUENCE [LARGE SCALE GENOMIC DNA]</scope>
    <source>
        <strain evidence="2">DSM 22623</strain>
    </source>
</reference>